<proteinExistence type="predicted"/>
<reference evidence="2 3" key="1">
    <citation type="journal article" date="2010" name="Stand. Genomic Sci.">
        <title>Complete genome sequence of Desulfarculus baarsii type strain (2st14).</title>
        <authorList>
            <person name="Sun H."/>
            <person name="Spring S."/>
            <person name="Lapidus A."/>
            <person name="Davenport K."/>
            <person name="Del Rio T.G."/>
            <person name="Tice H."/>
            <person name="Nolan M."/>
            <person name="Copeland A."/>
            <person name="Cheng J.F."/>
            <person name="Lucas S."/>
            <person name="Tapia R."/>
            <person name="Goodwin L."/>
            <person name="Pitluck S."/>
            <person name="Ivanova N."/>
            <person name="Pagani I."/>
            <person name="Mavromatis K."/>
            <person name="Ovchinnikova G."/>
            <person name="Pati A."/>
            <person name="Chen A."/>
            <person name="Palaniappan K."/>
            <person name="Hauser L."/>
            <person name="Chang Y.J."/>
            <person name="Jeffries C.D."/>
            <person name="Detter J.C."/>
            <person name="Han C."/>
            <person name="Rohde M."/>
            <person name="Brambilla E."/>
            <person name="Goker M."/>
            <person name="Woyke T."/>
            <person name="Bristow J."/>
            <person name="Eisen J.A."/>
            <person name="Markowitz V."/>
            <person name="Hugenholtz P."/>
            <person name="Kyrpides N.C."/>
            <person name="Klenk H.P."/>
            <person name="Land M."/>
        </authorList>
    </citation>
    <scope>NUCLEOTIDE SEQUENCE [LARGE SCALE GENOMIC DNA]</scope>
    <source>
        <strain evidence="3">ATCC 33931 / DSM 2075 / LMG 7858 / VKM B-1802 / 2st14</strain>
    </source>
</reference>
<evidence type="ECO:0000313" key="3">
    <source>
        <dbReference type="Proteomes" id="UP000009047"/>
    </source>
</evidence>
<keyword evidence="3" id="KW-1185">Reference proteome</keyword>
<sequence length="67" mass="7522">MAAECELLAKCGFFKKYAESKDLACRGFIRQYCRGDGQASCKRKEYRQKHGSAPSDDMMPSGQFMSA</sequence>
<dbReference type="HOGENOM" id="CLU_2823560_0_0_7"/>
<dbReference type="RefSeq" id="WP_013257081.1">
    <property type="nucleotide sequence ID" value="NC_014365.1"/>
</dbReference>
<feature type="region of interest" description="Disordered" evidence="1">
    <location>
        <begin position="44"/>
        <end position="67"/>
    </location>
</feature>
<accession>E1QGB3</accession>
<name>E1QGB3_DESB2</name>
<evidence type="ECO:0000313" key="2">
    <source>
        <dbReference type="EMBL" id="ADK83625.1"/>
    </source>
</evidence>
<organism evidence="2 3">
    <name type="scientific">Desulfarculus baarsii (strain ATCC 33931 / DSM 2075 / LMG 7858 / VKM B-1802 / 2st14)</name>
    <dbReference type="NCBI Taxonomy" id="644282"/>
    <lineage>
        <taxon>Bacteria</taxon>
        <taxon>Pseudomonadati</taxon>
        <taxon>Thermodesulfobacteriota</taxon>
        <taxon>Desulfarculia</taxon>
        <taxon>Desulfarculales</taxon>
        <taxon>Desulfarculaceae</taxon>
        <taxon>Desulfarculus</taxon>
    </lineage>
</organism>
<dbReference type="OrthoDB" id="6198376at2"/>
<protein>
    <submittedName>
        <fullName evidence="2">Uncharacterized protein</fullName>
    </submittedName>
</protein>
<gene>
    <name evidence="2" type="ordered locus">Deba_0248</name>
</gene>
<dbReference type="EMBL" id="CP002085">
    <property type="protein sequence ID" value="ADK83625.1"/>
    <property type="molecule type" value="Genomic_DNA"/>
</dbReference>
<dbReference type="Proteomes" id="UP000009047">
    <property type="component" value="Chromosome"/>
</dbReference>
<dbReference type="AlphaFoldDB" id="E1QGB3"/>
<evidence type="ECO:0000256" key="1">
    <source>
        <dbReference type="SAM" id="MobiDB-lite"/>
    </source>
</evidence>
<dbReference type="KEGG" id="dbr:Deba_0248"/>